<feature type="region of interest" description="Disordered" evidence="1">
    <location>
        <begin position="887"/>
        <end position="976"/>
    </location>
</feature>
<dbReference type="AlphaFoldDB" id="A0A9N9L9H5"/>
<evidence type="ECO:0000256" key="1">
    <source>
        <dbReference type="SAM" id="MobiDB-lite"/>
    </source>
</evidence>
<organism evidence="2 3">
    <name type="scientific">Hymenoscyphus fraxineus</name>
    <dbReference type="NCBI Taxonomy" id="746836"/>
    <lineage>
        <taxon>Eukaryota</taxon>
        <taxon>Fungi</taxon>
        <taxon>Dikarya</taxon>
        <taxon>Ascomycota</taxon>
        <taxon>Pezizomycotina</taxon>
        <taxon>Leotiomycetes</taxon>
        <taxon>Helotiales</taxon>
        <taxon>Helotiaceae</taxon>
        <taxon>Hymenoscyphus</taxon>
    </lineage>
</organism>
<dbReference type="Proteomes" id="UP000696280">
    <property type="component" value="Unassembled WGS sequence"/>
</dbReference>
<comment type="caution">
    <text evidence="2">The sequence shown here is derived from an EMBL/GenBank/DDBJ whole genome shotgun (WGS) entry which is preliminary data.</text>
</comment>
<dbReference type="OrthoDB" id="4188028at2759"/>
<reference evidence="2" key="1">
    <citation type="submission" date="2021-07" db="EMBL/GenBank/DDBJ databases">
        <authorList>
            <person name="Durling M."/>
        </authorList>
    </citation>
    <scope>NUCLEOTIDE SEQUENCE</scope>
</reference>
<dbReference type="EMBL" id="CAJVRL010000099">
    <property type="protein sequence ID" value="CAG8960498.1"/>
    <property type="molecule type" value="Genomic_DNA"/>
</dbReference>
<name>A0A9N9L9H5_9HELO</name>
<evidence type="ECO:0000313" key="3">
    <source>
        <dbReference type="Proteomes" id="UP000696280"/>
    </source>
</evidence>
<feature type="compositionally biased region" description="Pro residues" evidence="1">
    <location>
        <begin position="889"/>
        <end position="903"/>
    </location>
</feature>
<keyword evidence="3" id="KW-1185">Reference proteome</keyword>
<feature type="region of interest" description="Disordered" evidence="1">
    <location>
        <begin position="440"/>
        <end position="482"/>
    </location>
</feature>
<feature type="compositionally biased region" description="Acidic residues" evidence="1">
    <location>
        <begin position="442"/>
        <end position="459"/>
    </location>
</feature>
<sequence length="976" mass="107891">MAPVRRNRHETTSSASGPQDKGDQNQINYGTRSKRKATEMSSPGGSSSDQKTSTNSSQSLDIEEADFAGPPAKKSRKTSETPPKTPEPDSFTELNEFDIPEVKIDGPSSSPESDDQNPDQVNDAPSGRGGFGRGRGRGRGGRGRGRGGRGGSGIGSRGTPVAESPVAPKALRGRGGHRVKKSDNARIQALYHRRAALKHQYKQVASWQKSALLVIADKSLDRLKADSHYHESLPEFDEVTQGLKEAYQKRVDKLNAEFFMRKDYLDRQLVQNQEYEEMIFEDTINEIEETTDVKVMQKAIHVCRQWFLHERIENTPFFRPSDDKVVKRIPPQPREVHSVATPYNFTMAADEFQWAQRPDSPIPIEQHPKDHWLSMTDEQRTAWQHRTRKAGGDKGRRIKSSKSNALYQPQAAVTDSPDMPEVPEAPALPDMLSAIATPAEVSGEDTETDNTESPGEEQPTDQYGVKVPKKPTPRNGEAPQNRIVGDAPVTFDQDEIGIRKHHVRKNNRNEQQYLGMDPDPNPKKVHFDQVARGHNAARNKKEDLDEEMVQTFKVHPTYGLPLPTSENPTYEELENAPFPAPTDWSKPLAPTSPVVVIEEGPHDFNLLDEDKRVFLTSRSEWILRIGSEWDQIPAKVKMNSMLSDNHLLDPPRPSTPEQVSEVEPEKTIDEELLSAVNDAEDERLDSLKIKVSDSPASQPALQQFSPAPHVIQHFSPVATMAAPAPAPQRSQGYDPVRDTGYQTPYQPVAPKQQPASTVINQAGPITGLATLADVAETRGAMPPPREYRMSRSTWAAPAPSQHRPAPHSTFVQYSGPPGPVQSPYTSPRAPPLSQTQIFHTTTAPQGPNLINRPPPPSISIMNGVQVINGINDMNMNSMNGPGPQRINGMPPPPPLNTMNGPPPPRHDDMMNGHMAQAPAPGGPGFRELRPAPPQNRANMPHIRTWQHQDGSIHRGPPGNAPPPPPPPKDPSKSNWH</sequence>
<gene>
    <name evidence="2" type="ORF">HYFRA_00008218</name>
</gene>
<feature type="compositionally biased region" description="Polar residues" evidence="1">
    <location>
        <begin position="401"/>
        <end position="413"/>
    </location>
</feature>
<accession>A0A9N9L9H5</accession>
<proteinExistence type="predicted"/>
<evidence type="ECO:0000313" key="2">
    <source>
        <dbReference type="EMBL" id="CAG8960498.1"/>
    </source>
</evidence>
<feature type="compositionally biased region" description="Basic residues" evidence="1">
    <location>
        <begin position="171"/>
        <end position="180"/>
    </location>
</feature>
<feature type="region of interest" description="Disordered" evidence="1">
    <location>
        <begin position="1"/>
        <end position="183"/>
    </location>
</feature>
<protein>
    <submittedName>
        <fullName evidence="2">Uncharacterized protein</fullName>
    </submittedName>
</protein>
<feature type="compositionally biased region" description="Pro residues" evidence="1">
    <location>
        <begin position="958"/>
        <end position="968"/>
    </location>
</feature>
<feature type="compositionally biased region" description="Basic residues" evidence="1">
    <location>
        <begin position="134"/>
        <end position="147"/>
    </location>
</feature>
<feature type="compositionally biased region" description="Low complexity" evidence="1">
    <location>
        <begin position="46"/>
        <end position="59"/>
    </location>
</feature>
<feature type="region of interest" description="Disordered" evidence="1">
    <location>
        <begin position="382"/>
        <end position="426"/>
    </location>
</feature>